<keyword evidence="3" id="KW-0547">Nucleotide-binding</keyword>
<dbReference type="GO" id="GO:0005324">
    <property type="term" value="F:long-chain fatty acid transmembrane transporter activity"/>
    <property type="evidence" value="ECO:0007669"/>
    <property type="project" value="TreeGrafter"/>
</dbReference>
<name>A0A0M0JJI0_9EUKA</name>
<keyword evidence="8" id="KW-1185">Reference proteome</keyword>
<accession>A0A0M0JJI0</accession>
<evidence type="ECO:0000313" key="7">
    <source>
        <dbReference type="EMBL" id="KOO26640.1"/>
    </source>
</evidence>
<dbReference type="Gene3D" id="3.40.50.12780">
    <property type="entry name" value="N-terminal domain of ligase-like"/>
    <property type="match status" value="1"/>
</dbReference>
<dbReference type="EMBL" id="JWZX01002823">
    <property type="protein sequence ID" value="KOO26640.1"/>
    <property type="molecule type" value="Genomic_DNA"/>
</dbReference>
<evidence type="ECO:0000256" key="5">
    <source>
        <dbReference type="SAM" id="Phobius"/>
    </source>
</evidence>
<dbReference type="Pfam" id="PF00501">
    <property type="entry name" value="AMP-binding"/>
    <property type="match status" value="2"/>
</dbReference>
<feature type="domain" description="AMP-dependent synthetase/ligase" evidence="6">
    <location>
        <begin position="105"/>
        <end position="203"/>
    </location>
</feature>
<dbReference type="GO" id="GO:0005524">
    <property type="term" value="F:ATP binding"/>
    <property type="evidence" value="ECO:0007669"/>
    <property type="project" value="UniProtKB-KW"/>
</dbReference>
<dbReference type="SUPFAM" id="SSF56801">
    <property type="entry name" value="Acetyl-CoA synthetase-like"/>
    <property type="match status" value="1"/>
</dbReference>
<organism evidence="7 8">
    <name type="scientific">Chrysochromulina tobinii</name>
    <dbReference type="NCBI Taxonomy" id="1460289"/>
    <lineage>
        <taxon>Eukaryota</taxon>
        <taxon>Haptista</taxon>
        <taxon>Haptophyta</taxon>
        <taxon>Prymnesiophyceae</taxon>
        <taxon>Prymnesiales</taxon>
        <taxon>Chrysochromulinaceae</taxon>
        <taxon>Chrysochromulina</taxon>
    </lineage>
</organism>
<keyword evidence="5" id="KW-0472">Membrane</keyword>
<dbReference type="AlphaFoldDB" id="A0A0M0JJI0"/>
<proteinExistence type="inferred from homology"/>
<protein>
    <submittedName>
        <fullName evidence="7">Fatty acid metabolism amp-binding protein</fullName>
    </submittedName>
</protein>
<comment type="caution">
    <text evidence="7">The sequence shown here is derived from an EMBL/GenBank/DDBJ whole genome shotgun (WGS) entry which is preliminary data.</text>
</comment>
<gene>
    <name evidence="7" type="ORF">Ctob_003844</name>
</gene>
<dbReference type="InterPro" id="IPR000873">
    <property type="entry name" value="AMP-dep_synth/lig_dom"/>
</dbReference>
<feature type="domain" description="AMP-dependent synthetase/ligase" evidence="6">
    <location>
        <begin position="207"/>
        <end position="376"/>
    </location>
</feature>
<dbReference type="Proteomes" id="UP000037460">
    <property type="component" value="Unassembled WGS sequence"/>
</dbReference>
<evidence type="ECO:0000256" key="3">
    <source>
        <dbReference type="ARBA" id="ARBA00022741"/>
    </source>
</evidence>
<evidence type="ECO:0000313" key="8">
    <source>
        <dbReference type="Proteomes" id="UP000037460"/>
    </source>
</evidence>
<evidence type="ECO:0000259" key="6">
    <source>
        <dbReference type="Pfam" id="PF00501"/>
    </source>
</evidence>
<dbReference type="InterPro" id="IPR042099">
    <property type="entry name" value="ANL_N_sf"/>
</dbReference>
<reference evidence="8" key="1">
    <citation type="journal article" date="2015" name="PLoS Genet.">
        <title>Genome Sequence and Transcriptome Analyses of Chrysochromulina tobin: Metabolic Tools for Enhanced Algal Fitness in the Prominent Order Prymnesiales (Haptophyceae).</title>
        <authorList>
            <person name="Hovde B.T."/>
            <person name="Deodato C.R."/>
            <person name="Hunsperger H.M."/>
            <person name="Ryken S.A."/>
            <person name="Yost W."/>
            <person name="Jha R.K."/>
            <person name="Patterson J."/>
            <person name="Monnat R.J. Jr."/>
            <person name="Barlow S.B."/>
            <person name="Starkenburg S.R."/>
            <person name="Cattolico R.A."/>
        </authorList>
    </citation>
    <scope>NUCLEOTIDE SEQUENCE</scope>
    <source>
        <strain evidence="8">CCMP291</strain>
    </source>
</reference>
<dbReference type="GO" id="GO:0005886">
    <property type="term" value="C:plasma membrane"/>
    <property type="evidence" value="ECO:0007669"/>
    <property type="project" value="TreeGrafter"/>
</dbReference>
<dbReference type="Gene3D" id="3.30.300.30">
    <property type="match status" value="1"/>
</dbReference>
<keyword evidence="2" id="KW-0436">Ligase</keyword>
<dbReference type="GO" id="GO:0044539">
    <property type="term" value="P:long-chain fatty acid import into cell"/>
    <property type="evidence" value="ECO:0007669"/>
    <property type="project" value="TreeGrafter"/>
</dbReference>
<dbReference type="PANTHER" id="PTHR43107:SF15">
    <property type="entry name" value="FATTY ACID TRANSPORT PROTEIN 3, ISOFORM A"/>
    <property type="match status" value="1"/>
</dbReference>
<evidence type="ECO:0000256" key="4">
    <source>
        <dbReference type="ARBA" id="ARBA00022840"/>
    </source>
</evidence>
<dbReference type="InterPro" id="IPR045851">
    <property type="entry name" value="AMP-bd_C_sf"/>
</dbReference>
<dbReference type="PANTHER" id="PTHR43107">
    <property type="entry name" value="LONG-CHAIN FATTY ACID TRANSPORT PROTEIN"/>
    <property type="match status" value="1"/>
</dbReference>
<keyword evidence="5" id="KW-0812">Transmembrane</keyword>
<evidence type="ECO:0000256" key="2">
    <source>
        <dbReference type="ARBA" id="ARBA00022598"/>
    </source>
</evidence>
<dbReference type="GO" id="GO:0004467">
    <property type="term" value="F:long-chain fatty acid-CoA ligase activity"/>
    <property type="evidence" value="ECO:0007669"/>
    <property type="project" value="TreeGrafter"/>
</dbReference>
<keyword evidence="4" id="KW-0067">ATP-binding</keyword>
<evidence type="ECO:0000256" key="1">
    <source>
        <dbReference type="ARBA" id="ARBA00006432"/>
    </source>
</evidence>
<feature type="transmembrane region" description="Helical" evidence="5">
    <location>
        <begin position="36"/>
        <end position="63"/>
    </location>
</feature>
<keyword evidence="5" id="KW-1133">Transmembrane helix</keyword>
<feature type="transmembrane region" description="Helical" evidence="5">
    <location>
        <begin position="253"/>
        <end position="275"/>
    </location>
</feature>
<dbReference type="OrthoDB" id="288590at2759"/>
<sequence length="649" mass="70916">MADDPLEVPLAVLAPPSPPSWRRRVALVLAVLSCPVWLPLAITLLLLFTILGTPALLGWLALFRPKLLRGLPRDVRFIARLVQATRQLNARMKSTRGAFTTADYFAEVVARHGNKPALVFEDETLTYAQVDAQSDRMAAWAVDIARLEPGDAVALLCGNRPEHLFCWLGLTKRGITTTLIPTAIRGEALSRALRECGVRVASVRATCRTTDTLVHIFTSGTTGMPKAARLTHLRFFSAIVLPYMFNLGSDDKLYCCLPMCHTAAIGAFSICWWLGIPMVLARKFSASTFWKDVATNECTVVQYVGELCRYLVHAPPSEHERSHRVRLFFGNGLRPDVWPRLVSRFGIPRVGEVYASTEGNANLANTENHPGAVGFISPLLKPLYPVCLMRLAPETAEPGCARDGAGALLRGPDGLGVPCQPGEPGELLGKLSACLQVDQRDASRNFAGYTDREATRRKLVFDVLKRGDCWFRTGDLLQADADGFVYFVDRMGDTYRYKGENVSTAEVAAVLGGIAHLRVAQCVVYVRRGGTAWRYGVAVPHVDGRVGMAALEMEIGAPAPDMARLYAALDEQLPPYAHPRFIRLLRGTTPIETTQTFKPKKAALQAAGCDPRLTGGDDLFVRDAAARSFVPLSATEHAALVSGARRALD</sequence>
<comment type="similarity">
    <text evidence="1">Belongs to the ATP-dependent AMP-binding enzyme family.</text>
</comment>